<dbReference type="GO" id="GO:0016020">
    <property type="term" value="C:membrane"/>
    <property type="evidence" value="ECO:0007669"/>
    <property type="project" value="GOC"/>
</dbReference>
<accession>A0A6J6SXN0</accession>
<dbReference type="PANTHER" id="PTHR31302:SF20">
    <property type="entry name" value="CONSERVED PROTEIN"/>
    <property type="match status" value="1"/>
</dbReference>
<organism evidence="2">
    <name type="scientific">freshwater metagenome</name>
    <dbReference type="NCBI Taxonomy" id="449393"/>
    <lineage>
        <taxon>unclassified sequences</taxon>
        <taxon>metagenomes</taxon>
        <taxon>ecological metagenomes</taxon>
    </lineage>
</organism>
<dbReference type="PANTHER" id="PTHR31302">
    <property type="entry name" value="TRANSMEMBRANE PROTEIN WITH METALLOPHOSPHOESTERASE DOMAIN-RELATED"/>
    <property type="match status" value="1"/>
</dbReference>
<dbReference type="Gene3D" id="3.60.21.10">
    <property type="match status" value="1"/>
</dbReference>
<evidence type="ECO:0000313" key="3">
    <source>
        <dbReference type="EMBL" id="CAB5001749.1"/>
    </source>
</evidence>
<dbReference type="GO" id="GO:0009245">
    <property type="term" value="P:lipid A biosynthetic process"/>
    <property type="evidence" value="ECO:0007669"/>
    <property type="project" value="TreeGrafter"/>
</dbReference>
<dbReference type="AlphaFoldDB" id="A0A6J6SXN0"/>
<evidence type="ECO:0000313" key="2">
    <source>
        <dbReference type="EMBL" id="CAB4739478.1"/>
    </source>
</evidence>
<protein>
    <submittedName>
        <fullName evidence="2">Unannotated protein</fullName>
    </submittedName>
</protein>
<dbReference type="InterPro" id="IPR029052">
    <property type="entry name" value="Metallo-depent_PP-like"/>
</dbReference>
<dbReference type="EMBL" id="CAEZYZ010000025">
    <property type="protein sequence ID" value="CAB4739478.1"/>
    <property type="molecule type" value="Genomic_DNA"/>
</dbReference>
<dbReference type="InterPro" id="IPR051158">
    <property type="entry name" value="Metallophosphoesterase_sf"/>
</dbReference>
<dbReference type="Pfam" id="PF00149">
    <property type="entry name" value="Metallophos"/>
    <property type="match status" value="1"/>
</dbReference>
<dbReference type="SUPFAM" id="SSF56300">
    <property type="entry name" value="Metallo-dependent phosphatases"/>
    <property type="match status" value="1"/>
</dbReference>
<dbReference type="EMBL" id="CAFBOM010000316">
    <property type="protein sequence ID" value="CAB5001749.1"/>
    <property type="molecule type" value="Genomic_DNA"/>
</dbReference>
<feature type="domain" description="Calcineurin-like phosphoesterase" evidence="1">
    <location>
        <begin position="50"/>
        <end position="233"/>
    </location>
</feature>
<dbReference type="GO" id="GO:0008758">
    <property type="term" value="F:UDP-2,3-diacylglucosamine hydrolase activity"/>
    <property type="evidence" value="ECO:0007669"/>
    <property type="project" value="TreeGrafter"/>
</dbReference>
<evidence type="ECO:0000259" key="1">
    <source>
        <dbReference type="Pfam" id="PF00149"/>
    </source>
</evidence>
<reference evidence="2" key="1">
    <citation type="submission" date="2020-05" db="EMBL/GenBank/DDBJ databases">
        <authorList>
            <person name="Chiriac C."/>
            <person name="Salcher M."/>
            <person name="Ghai R."/>
            <person name="Kavagutti S V."/>
        </authorList>
    </citation>
    <scope>NUCLEOTIDE SEQUENCE</scope>
</reference>
<name>A0A6J6SXN0_9ZZZZ</name>
<dbReference type="InterPro" id="IPR004843">
    <property type="entry name" value="Calcineurin-like_PHP"/>
</dbReference>
<proteinExistence type="predicted"/>
<sequence>MHSATKVILGTVGTAVAGAAALVYARWEAQQYTLRHATVAALPAGQAPLSILHLSDLHLVPGQFDKQAWVRSLRDLQPDAVIATGDFMSHEDAVPHVLDTLDPLFDLPGAFVLGSNDYYAPRMINPAKYFAGPSQLEPTRPMLPWADLVGGLVDGGWAHLDNSRTKLSISGRNVDLRGVDDPHISRDRYSDIAGPFDDAADLRLGVTHAPYLRVLDGMAADGADLVLAGHTHGGQLRIPGIGALVTNCDIDRARARGLSSHQALGSRHSAALHVSAGLGTSPFAPYRFACPPEATLLTLVARKPNERPSNS</sequence>
<gene>
    <name evidence="2" type="ORF">UFOPK2810_00241</name>
    <name evidence="3" type="ORF">UFOPK3957_01620</name>
</gene>